<feature type="transmembrane region" description="Helical" evidence="6">
    <location>
        <begin position="6"/>
        <end position="26"/>
    </location>
</feature>
<accession>A0A934J177</accession>
<dbReference type="Pfam" id="PF00482">
    <property type="entry name" value="T2SSF"/>
    <property type="match status" value="1"/>
</dbReference>
<evidence type="ECO:0000256" key="3">
    <source>
        <dbReference type="ARBA" id="ARBA00022692"/>
    </source>
</evidence>
<sequence length="225" mass="25756">MLICFIAAYIFYHSVLAALILSAVVLRAPRMYQRYLLDRKRERLKQQFKETLVSLASSLAAGRSVENAFLAVPEDLRFIYSDIPGDMLRELDIIRLRLENGEPLELGLQDFSERACIEEISQFVDVFCIGKRSGGDLVEIIRQTSRVIGEKLEMQQEIAVMIARKKFESRIMMAVPFVFLAVLGFVSPDYMASLYQGMGYVLLTISLLALLGCYWFIYKLTDIRL</sequence>
<dbReference type="InterPro" id="IPR018076">
    <property type="entry name" value="T2SS_GspF_dom"/>
</dbReference>
<reference evidence="8" key="1">
    <citation type="submission" date="2020-12" db="EMBL/GenBank/DDBJ databases">
        <authorList>
            <person name="Huq M.A."/>
        </authorList>
    </citation>
    <scope>NUCLEOTIDE SEQUENCE</scope>
    <source>
        <strain evidence="8">MAHUQ-46</strain>
    </source>
</reference>
<dbReference type="PANTHER" id="PTHR35007">
    <property type="entry name" value="INTEGRAL MEMBRANE PROTEIN-RELATED"/>
    <property type="match status" value="1"/>
</dbReference>
<evidence type="ECO:0000313" key="9">
    <source>
        <dbReference type="Proteomes" id="UP000640274"/>
    </source>
</evidence>
<feature type="transmembrane region" description="Helical" evidence="6">
    <location>
        <begin position="171"/>
        <end position="191"/>
    </location>
</feature>
<dbReference type="AlphaFoldDB" id="A0A934J177"/>
<evidence type="ECO:0000256" key="2">
    <source>
        <dbReference type="ARBA" id="ARBA00022475"/>
    </source>
</evidence>
<evidence type="ECO:0000313" key="8">
    <source>
        <dbReference type="EMBL" id="MBJ6361424.1"/>
    </source>
</evidence>
<dbReference type="GO" id="GO:0005886">
    <property type="term" value="C:plasma membrane"/>
    <property type="evidence" value="ECO:0007669"/>
    <property type="project" value="UniProtKB-SubCell"/>
</dbReference>
<dbReference type="EMBL" id="JAELUP010000027">
    <property type="protein sequence ID" value="MBJ6361424.1"/>
    <property type="molecule type" value="Genomic_DNA"/>
</dbReference>
<keyword evidence="3 6" id="KW-0812">Transmembrane</keyword>
<evidence type="ECO:0000256" key="5">
    <source>
        <dbReference type="ARBA" id="ARBA00023136"/>
    </source>
</evidence>
<evidence type="ECO:0000256" key="6">
    <source>
        <dbReference type="SAM" id="Phobius"/>
    </source>
</evidence>
<dbReference type="PANTHER" id="PTHR35007:SF1">
    <property type="entry name" value="PILUS ASSEMBLY PROTEIN"/>
    <property type="match status" value="1"/>
</dbReference>
<name>A0A934J177_9BACL</name>
<evidence type="ECO:0000256" key="4">
    <source>
        <dbReference type="ARBA" id="ARBA00022989"/>
    </source>
</evidence>
<protein>
    <submittedName>
        <fullName evidence="8">Type II secretion system F family protein</fullName>
    </submittedName>
</protein>
<evidence type="ECO:0000259" key="7">
    <source>
        <dbReference type="Pfam" id="PF00482"/>
    </source>
</evidence>
<evidence type="ECO:0000256" key="1">
    <source>
        <dbReference type="ARBA" id="ARBA00004651"/>
    </source>
</evidence>
<feature type="domain" description="Type II secretion system protein GspF" evidence="7">
    <location>
        <begin position="54"/>
        <end position="183"/>
    </location>
</feature>
<keyword evidence="4 6" id="KW-1133">Transmembrane helix</keyword>
<keyword evidence="5 6" id="KW-0472">Membrane</keyword>
<organism evidence="8 9">
    <name type="scientific">Paenibacillus roseus</name>
    <dbReference type="NCBI Taxonomy" id="2798579"/>
    <lineage>
        <taxon>Bacteria</taxon>
        <taxon>Bacillati</taxon>
        <taxon>Bacillota</taxon>
        <taxon>Bacilli</taxon>
        <taxon>Bacillales</taxon>
        <taxon>Paenibacillaceae</taxon>
        <taxon>Paenibacillus</taxon>
    </lineage>
</organism>
<feature type="transmembrane region" description="Helical" evidence="6">
    <location>
        <begin position="197"/>
        <end position="217"/>
    </location>
</feature>
<comment type="subcellular location">
    <subcellularLocation>
        <location evidence="1">Cell membrane</location>
        <topology evidence="1">Multi-pass membrane protein</topology>
    </subcellularLocation>
</comment>
<dbReference type="Proteomes" id="UP000640274">
    <property type="component" value="Unassembled WGS sequence"/>
</dbReference>
<keyword evidence="2" id="KW-1003">Cell membrane</keyword>
<comment type="caution">
    <text evidence="8">The sequence shown here is derived from an EMBL/GenBank/DDBJ whole genome shotgun (WGS) entry which is preliminary data.</text>
</comment>
<keyword evidence="9" id="KW-1185">Reference proteome</keyword>
<proteinExistence type="predicted"/>
<gene>
    <name evidence="8" type="ORF">JFN88_08915</name>
</gene>